<gene>
    <name evidence="3" type="ORF">ASNO1_59530</name>
</gene>
<feature type="region of interest" description="Disordered" evidence="1">
    <location>
        <begin position="1293"/>
        <end position="1335"/>
    </location>
</feature>
<accession>A0ABQ6R087</accession>
<evidence type="ECO:0000313" key="4">
    <source>
        <dbReference type="Proteomes" id="UP001342631"/>
    </source>
</evidence>
<keyword evidence="2" id="KW-0732">Signal</keyword>
<evidence type="ECO:0000256" key="2">
    <source>
        <dbReference type="SAM" id="SignalP"/>
    </source>
</evidence>
<dbReference type="EMBL" id="BTTX01000006">
    <property type="protein sequence ID" value="GMU09699.1"/>
    <property type="molecule type" value="Genomic_DNA"/>
</dbReference>
<protein>
    <submittedName>
        <fullName evidence="3">Uncharacterized protein</fullName>
    </submittedName>
</protein>
<feature type="region of interest" description="Disordered" evidence="1">
    <location>
        <begin position="931"/>
        <end position="970"/>
    </location>
</feature>
<evidence type="ECO:0000313" key="3">
    <source>
        <dbReference type="EMBL" id="GMU09699.1"/>
    </source>
</evidence>
<sequence length="1720" mass="183639">MFPVRRRARYTTLLVGALAALPVIAQPAVSQPSVIARSEEGMTWQPRAIRGPVALEDLRGHAPYVPSGVPQVTGAMEVSARKGAAVWLGPLDVVRVTGPAGALRFTRVPLSEGDEAPELRVEEEGVSERPGRWYLAEPMGAGSIWWITAPKNARIVVERPTHTSTARTEERMRDALLKWVDGKGPRPALAFDAATRARLDVDAALEAELVKDEPASSPFRTAVRDWRKAAALREWALVSPLYGQAVRVERPRPTGTEVVLEGMDAPWVRPEVKGSVWALELEGPGVFSLEARAVLGNGAPAEAPTVEVYGVGGVLAQAQLTPQPAWAEAPEGAALPDGRTARVLASGERVGIVEEMRVALPPGKHNYRVSWKGPAPMVRARVATRRPTLSEALSHQTHWTELAEKAWEVVKQDTAARPSLLRQRLVTLMPDLARGTYGRIKTEGLPPLLHAMAALVDGDTDVAVEKLKSTDASPLAWHLRLLTAKKLLDSGKADVAHALLGTAPALPDAGFLTAEASELVARLPLGDPLRSRELAALELAWRAEPLSEDIRRGYRAAWWRASRWSQVTPAPREDGTEVKASQWLDLQGMEADASMAGSALWPLAAGGTTRVQATGLAEAPTLLRAYVMTPPGAKANPVLRVGSNTFPLLPLSAVEPVEIALPPGEHALKLEGAEGTRAFLSLAPAKAEGVPGEVGYVRSQWPVKVDKKAVRFRVPDAKLPSPVRVQFRPLAAEAGKPIVVRMNTDVGHPRRLVLMPGAASARHLALEGAKGTSSAPVSAVVTLPAQAREVWFEPEDPKVQLAVSLAVRRAEVATPEESPAPSQPQAAGTAYESLQALSRTLRTGPDEVEPRLARAELLSSLQEDGFARADVGRLLDAQAKLTPEQQRRLLALMDRLSQVGPRTVRFAQAITQPTLVSPAFPALDMSGPLAATSASAGNGSTEGSLAATSASARNGGTVDTQGNAAPAASNNTMDARSAQAGNTTLAALSAQVREGHEDAALAAVSSDKSLQGRYLRARLLSASGEDAAGALAMAALYRETGLPQVGLEALGMLERLQDSPQAWKDGGAPLGAALASQLQAWADHPDVRRMRFTAGRWTRWEGLRDAEETAGSLVATSEAGTDDEDVAMSVRKALLAPPWKLSEAKLLPAGASRVMSLVVKQPRPLGAEVLCGTTPRPGVDAAGTCAFALRVDGRVVRELKVAEGETAILGTRLDVPGRHQVEVVMARADTQQTGLVRFVESEEASANARVVAAPQPLSLLRSRPGAPVVMTVLGPTALRVRASALAPSSGRELLLRSTPLPSGDGTGGSSAEDGPLMHLGLPADADPGLQGASQPLGRMGETWLLLPSRGPHRVSLESPEGETLVQVQLGVTSDPSALAAPSWAQGTTGLEPLPWPALPPGLSLLPEGMPPEARTGGLGMVSAEMGYRSEDVEEGELLNRPLQTGLEVRLSLRRELSPGRAWLRFTPEARYPLNQTAVLGGTVAGYVNQLPGDLRLSMQASVFSQTLDGAMRWSARGRIAADRYLRLSPDVGLIPGLGLTLESMQGGSAVEASRYDQNVYWLYGKDHPRRLSPRLSLRWQPFQDHVATLGMSAVSNANLYTVDNAGAYASWAALLGGRLQGTRVELGYGASQRFQDDHRSTAYLRHRVSGRLDWNVWMGRGGNRLMLFAEDRAFLSGPYGTQNVFSLGARWDWTGGRGLQDVTPTEEEFEELLDEQRLQP</sequence>
<keyword evidence="4" id="KW-1185">Reference proteome</keyword>
<feature type="signal peptide" evidence="2">
    <location>
        <begin position="1"/>
        <end position="25"/>
    </location>
</feature>
<evidence type="ECO:0000256" key="1">
    <source>
        <dbReference type="SAM" id="MobiDB-lite"/>
    </source>
</evidence>
<feature type="chain" id="PRO_5047519768" evidence="2">
    <location>
        <begin position="26"/>
        <end position="1720"/>
    </location>
</feature>
<feature type="compositionally biased region" description="Polar residues" evidence="1">
    <location>
        <begin position="946"/>
        <end position="970"/>
    </location>
</feature>
<comment type="caution">
    <text evidence="3">The sequence shown here is derived from an EMBL/GenBank/DDBJ whole genome shotgun (WGS) entry which is preliminary data.</text>
</comment>
<proteinExistence type="predicted"/>
<organism evidence="3 4">
    <name type="scientific">Corallococcus caeni</name>
    <dbReference type="NCBI Taxonomy" id="3082388"/>
    <lineage>
        <taxon>Bacteria</taxon>
        <taxon>Pseudomonadati</taxon>
        <taxon>Myxococcota</taxon>
        <taxon>Myxococcia</taxon>
        <taxon>Myxococcales</taxon>
        <taxon>Cystobacterineae</taxon>
        <taxon>Myxococcaceae</taxon>
        <taxon>Corallococcus</taxon>
    </lineage>
</organism>
<dbReference type="RefSeq" id="WP_338280753.1">
    <property type="nucleotide sequence ID" value="NZ_BTTX01000006.1"/>
</dbReference>
<name>A0ABQ6R087_9BACT</name>
<feature type="compositionally biased region" description="Low complexity" evidence="1">
    <location>
        <begin position="931"/>
        <end position="944"/>
    </location>
</feature>
<dbReference type="Proteomes" id="UP001342631">
    <property type="component" value="Unassembled WGS sequence"/>
</dbReference>
<reference evidence="3 4" key="1">
    <citation type="journal article" date="2024" name="Arch. Microbiol.">
        <title>Corallococcus caeni sp. nov., a novel myxobacterium isolated from activated sludge.</title>
        <authorList>
            <person name="Tomita S."/>
            <person name="Nakai R."/>
            <person name="Kuroda K."/>
            <person name="Kurashita H."/>
            <person name="Hatamoto M."/>
            <person name="Yamaguchi T."/>
            <person name="Narihiro T."/>
        </authorList>
    </citation>
    <scope>NUCLEOTIDE SEQUENCE [LARGE SCALE GENOMIC DNA]</scope>
    <source>
        <strain evidence="3 4">NO1</strain>
    </source>
</reference>